<comment type="subcellular location">
    <subcellularLocation>
        <location evidence="1">Membrane</location>
        <topology evidence="1">Multi-pass membrane protein</topology>
    </subcellularLocation>
</comment>
<keyword evidence="7" id="KW-1185">Reference proteome</keyword>
<evidence type="ECO:0000256" key="5">
    <source>
        <dbReference type="SAM" id="Phobius"/>
    </source>
</evidence>
<feature type="transmembrane region" description="Helical" evidence="5">
    <location>
        <begin position="350"/>
        <end position="371"/>
    </location>
</feature>
<gene>
    <name evidence="6" type="ORF">SAMN05421823_105265</name>
</gene>
<evidence type="ECO:0000256" key="2">
    <source>
        <dbReference type="ARBA" id="ARBA00022692"/>
    </source>
</evidence>
<dbReference type="InterPro" id="IPR050598">
    <property type="entry name" value="AminoAcid_Transporter"/>
</dbReference>
<organism evidence="6 7">
    <name type="scientific">Catalinimonas alkaloidigena</name>
    <dbReference type="NCBI Taxonomy" id="1075417"/>
    <lineage>
        <taxon>Bacteria</taxon>
        <taxon>Pseudomonadati</taxon>
        <taxon>Bacteroidota</taxon>
        <taxon>Cytophagia</taxon>
        <taxon>Cytophagales</taxon>
        <taxon>Catalimonadaceae</taxon>
        <taxon>Catalinimonas</taxon>
    </lineage>
</organism>
<keyword evidence="2 5" id="KW-0812">Transmembrane</keyword>
<feature type="transmembrane region" description="Helical" evidence="5">
    <location>
        <begin position="438"/>
        <end position="455"/>
    </location>
</feature>
<evidence type="ECO:0000256" key="4">
    <source>
        <dbReference type="ARBA" id="ARBA00023136"/>
    </source>
</evidence>
<evidence type="ECO:0000313" key="7">
    <source>
        <dbReference type="Proteomes" id="UP000198510"/>
    </source>
</evidence>
<feature type="transmembrane region" description="Helical" evidence="5">
    <location>
        <begin position="144"/>
        <end position="163"/>
    </location>
</feature>
<dbReference type="PANTHER" id="PTHR11785">
    <property type="entry name" value="AMINO ACID TRANSPORTER"/>
    <property type="match status" value="1"/>
</dbReference>
<name>A0A1G9JC03_9BACT</name>
<dbReference type="STRING" id="1075417.SAMN05421823_105265"/>
<dbReference type="InterPro" id="IPR002293">
    <property type="entry name" value="AA/rel_permease1"/>
</dbReference>
<accession>A0A1G9JC03</accession>
<dbReference type="AlphaFoldDB" id="A0A1G9JC03"/>
<dbReference type="Pfam" id="PF13520">
    <property type="entry name" value="AA_permease_2"/>
    <property type="match status" value="1"/>
</dbReference>
<dbReference type="GO" id="GO:0015179">
    <property type="term" value="F:L-amino acid transmembrane transporter activity"/>
    <property type="evidence" value="ECO:0007669"/>
    <property type="project" value="TreeGrafter"/>
</dbReference>
<dbReference type="GO" id="GO:0016020">
    <property type="term" value="C:membrane"/>
    <property type="evidence" value="ECO:0007669"/>
    <property type="project" value="UniProtKB-SubCell"/>
</dbReference>
<evidence type="ECO:0000256" key="1">
    <source>
        <dbReference type="ARBA" id="ARBA00004141"/>
    </source>
</evidence>
<protein>
    <submittedName>
        <fullName evidence="6">Basic amino acid/polyamine antiporter, APA family</fullName>
    </submittedName>
</protein>
<dbReference type="Gene3D" id="1.20.1740.10">
    <property type="entry name" value="Amino acid/polyamine transporter I"/>
    <property type="match status" value="1"/>
</dbReference>
<feature type="transmembrane region" description="Helical" evidence="5">
    <location>
        <begin position="211"/>
        <end position="230"/>
    </location>
</feature>
<sequence length="471" mass="51607">MSTQQLERSIGLRLVIVIVVGNIIGSGVYKKIAPMAAELHSSGWVLVCWLLAGIISLFGALSNAEVAGLLANTGGEYSYYQRIYNRFFAFMFGWSLFAVIQTAAISSLAYVFAQSLHSIVPLPPVLTAWADVHVAGLFYPFADFNVKLTAIVLIVVLTLLNNLGLKAGTGFGTAILLLVFAGILLIILFGLSSQLDRLNTISLVPPAGEPITLSAIFTAMMSAFWAYQGWATVGYIGGEVRDAHRNIPRGISIGVLFIIGLYLLVNLTYLLLLSVPELIEVHQLGNRIAAIEAMRSLWGDAGAVFISVLILISTLGCTNATILASCRTYYAMALEGRFFRSVARLNRFHVPARSLLFQAVWASLLVLSGTFDQLTDMIIFAVFIFYGATTLGVFILRRTLPDAPRPYKVWGYPVVPGLVILFCAGLILNTFFSHPREAVMGLVLILTGVPMYLWFTRTRRATPEPRLEQER</sequence>
<dbReference type="PIRSF" id="PIRSF006060">
    <property type="entry name" value="AA_transporter"/>
    <property type="match status" value="1"/>
</dbReference>
<dbReference type="OrthoDB" id="9810109at2"/>
<feature type="transmembrane region" description="Helical" evidence="5">
    <location>
        <begin position="170"/>
        <end position="191"/>
    </location>
</feature>
<dbReference type="PANTHER" id="PTHR11785:SF512">
    <property type="entry name" value="SOBREMESA, ISOFORM B"/>
    <property type="match status" value="1"/>
</dbReference>
<feature type="transmembrane region" description="Helical" evidence="5">
    <location>
        <begin position="377"/>
        <end position="397"/>
    </location>
</feature>
<dbReference type="RefSeq" id="WP_089683402.1">
    <property type="nucleotide sequence ID" value="NZ_FNFO01000005.1"/>
</dbReference>
<feature type="transmembrane region" description="Helical" evidence="5">
    <location>
        <begin position="12"/>
        <end position="29"/>
    </location>
</feature>
<evidence type="ECO:0000256" key="3">
    <source>
        <dbReference type="ARBA" id="ARBA00022989"/>
    </source>
</evidence>
<dbReference type="Proteomes" id="UP000198510">
    <property type="component" value="Unassembled WGS sequence"/>
</dbReference>
<feature type="transmembrane region" description="Helical" evidence="5">
    <location>
        <begin position="409"/>
        <end position="432"/>
    </location>
</feature>
<dbReference type="EMBL" id="FNFO01000005">
    <property type="protein sequence ID" value="SDL34812.1"/>
    <property type="molecule type" value="Genomic_DNA"/>
</dbReference>
<proteinExistence type="predicted"/>
<reference evidence="6 7" key="1">
    <citation type="submission" date="2016-10" db="EMBL/GenBank/DDBJ databases">
        <authorList>
            <person name="de Groot N.N."/>
        </authorList>
    </citation>
    <scope>NUCLEOTIDE SEQUENCE [LARGE SCALE GENOMIC DNA]</scope>
    <source>
        <strain evidence="6 7">DSM 25186</strain>
    </source>
</reference>
<feature type="transmembrane region" description="Helical" evidence="5">
    <location>
        <begin position="304"/>
        <end position="330"/>
    </location>
</feature>
<feature type="transmembrane region" description="Helical" evidence="5">
    <location>
        <begin position="87"/>
        <end position="113"/>
    </location>
</feature>
<keyword evidence="4 5" id="KW-0472">Membrane</keyword>
<feature type="transmembrane region" description="Helical" evidence="5">
    <location>
        <begin position="251"/>
        <end position="272"/>
    </location>
</feature>
<evidence type="ECO:0000313" key="6">
    <source>
        <dbReference type="EMBL" id="SDL34812.1"/>
    </source>
</evidence>
<feature type="transmembrane region" description="Helical" evidence="5">
    <location>
        <begin position="41"/>
        <end position="61"/>
    </location>
</feature>
<keyword evidence="3 5" id="KW-1133">Transmembrane helix</keyword>